<accession>A0A1V4SQL7</accession>
<evidence type="ECO:0000313" key="2">
    <source>
        <dbReference type="EMBL" id="OPX46198.1"/>
    </source>
</evidence>
<sequence>MIYIYFILALVLSMSVECFTAFLLYRSRKLAYCIFLCNLLTNPPLNLITLLVQKACGHQWYPGSLMAGELAVVIIEGFVIKKLYAFDVKKALVLSFILNTASFITGLLILYLMNQHNSFL</sequence>
<feature type="transmembrane region" description="Helical" evidence="1">
    <location>
        <begin position="91"/>
        <end position="113"/>
    </location>
</feature>
<feature type="transmembrane region" description="Helical" evidence="1">
    <location>
        <begin position="59"/>
        <end position="79"/>
    </location>
</feature>
<dbReference type="AlphaFoldDB" id="A0A1V4SQL7"/>
<dbReference type="STRING" id="48256.CLHUN_00140"/>
<reference evidence="2 3" key="1">
    <citation type="submission" date="2017-03" db="EMBL/GenBank/DDBJ databases">
        <title>Genome sequence of Clostridium hungatei DSM 14427.</title>
        <authorList>
            <person name="Poehlein A."/>
            <person name="Daniel R."/>
        </authorList>
    </citation>
    <scope>NUCLEOTIDE SEQUENCE [LARGE SCALE GENOMIC DNA]</scope>
    <source>
        <strain evidence="2 3">DSM 14427</strain>
    </source>
</reference>
<keyword evidence="3" id="KW-1185">Reference proteome</keyword>
<protein>
    <submittedName>
        <fullName evidence="2">Uncharacterized protein</fullName>
    </submittedName>
</protein>
<keyword evidence="1" id="KW-0812">Transmembrane</keyword>
<evidence type="ECO:0000256" key="1">
    <source>
        <dbReference type="SAM" id="Phobius"/>
    </source>
</evidence>
<feature type="transmembrane region" description="Helical" evidence="1">
    <location>
        <begin position="32"/>
        <end position="53"/>
    </location>
</feature>
<gene>
    <name evidence="2" type="ORF">CLHUN_00140</name>
</gene>
<evidence type="ECO:0000313" key="3">
    <source>
        <dbReference type="Proteomes" id="UP000191554"/>
    </source>
</evidence>
<dbReference type="RefSeq" id="WP_080062524.1">
    <property type="nucleotide sequence ID" value="NZ_MZGX01000001.1"/>
</dbReference>
<dbReference type="EMBL" id="MZGX01000001">
    <property type="protein sequence ID" value="OPX46198.1"/>
    <property type="molecule type" value="Genomic_DNA"/>
</dbReference>
<keyword evidence="1" id="KW-0472">Membrane</keyword>
<keyword evidence="1" id="KW-1133">Transmembrane helix</keyword>
<feature type="transmembrane region" description="Helical" evidence="1">
    <location>
        <begin position="6"/>
        <end position="25"/>
    </location>
</feature>
<organism evidence="2 3">
    <name type="scientific">Ruminiclostridium hungatei</name>
    <name type="common">Clostridium hungatei</name>
    <dbReference type="NCBI Taxonomy" id="48256"/>
    <lineage>
        <taxon>Bacteria</taxon>
        <taxon>Bacillati</taxon>
        <taxon>Bacillota</taxon>
        <taxon>Clostridia</taxon>
        <taxon>Eubacteriales</taxon>
        <taxon>Oscillospiraceae</taxon>
        <taxon>Ruminiclostridium</taxon>
    </lineage>
</organism>
<dbReference type="Proteomes" id="UP000191554">
    <property type="component" value="Unassembled WGS sequence"/>
</dbReference>
<name>A0A1V4SQL7_RUMHU</name>
<proteinExistence type="predicted"/>
<comment type="caution">
    <text evidence="2">The sequence shown here is derived from an EMBL/GenBank/DDBJ whole genome shotgun (WGS) entry which is preliminary data.</text>
</comment>